<keyword evidence="2" id="KW-0472">Membrane</keyword>
<dbReference type="Gene3D" id="2.40.420.20">
    <property type="match status" value="1"/>
</dbReference>
<dbReference type="GO" id="GO:1990281">
    <property type="term" value="C:efflux pump complex"/>
    <property type="evidence" value="ECO:0007669"/>
    <property type="project" value="TreeGrafter"/>
</dbReference>
<dbReference type="KEGG" id="yet:CH48_3048"/>
<feature type="transmembrane region" description="Helical" evidence="2">
    <location>
        <begin position="17"/>
        <end position="37"/>
    </location>
</feature>
<dbReference type="Gene3D" id="2.40.50.100">
    <property type="match status" value="1"/>
</dbReference>
<gene>
    <name evidence="5" type="primary">darC</name>
    <name evidence="4" type="ORF">ERS137941_01381</name>
    <name evidence="5" type="ORF">I6I39_15045</name>
</gene>
<dbReference type="GeneID" id="31409772"/>
<dbReference type="RefSeq" id="WP_005162249.1">
    <property type="nucleotide sequence ID" value="NZ_CGBC01000023.1"/>
</dbReference>
<protein>
    <submittedName>
        <fullName evidence="5">Darobactin export ABC transporter periplasmic adaptor subunit</fullName>
    </submittedName>
    <submittedName>
        <fullName evidence="4">RND family efflux transporter MFP subunit</fullName>
    </submittedName>
</protein>
<dbReference type="Proteomes" id="UP000595309">
    <property type="component" value="Chromosome"/>
</dbReference>
<keyword evidence="2" id="KW-1133">Transmembrane helix</keyword>
<reference evidence="5 7" key="2">
    <citation type="submission" date="2021-01" db="EMBL/GenBank/DDBJ databases">
        <title>FDA dAtabase for Regulatory Grade micrObial Sequences (FDA-ARGOS): Supporting development and validation of Infectious Disease Dx tests.</title>
        <authorList>
            <person name="Blissenbach B."/>
            <person name="Krut O."/>
            <person name="Tallon L."/>
            <person name="Sadzewicz L."/>
            <person name="Zhao X."/>
            <person name="Boylan J."/>
            <person name="Ott S."/>
            <person name="Bowen H."/>
            <person name="Vavikolanu K."/>
            <person name="Mehta A."/>
            <person name="Aluvathingal J."/>
            <person name="Nadendla S."/>
            <person name="Yan Y."/>
            <person name="Sichtig H."/>
        </authorList>
    </citation>
    <scope>NUCLEOTIDE SEQUENCE [LARGE SCALE GENOMIC DNA]</scope>
    <source>
        <strain evidence="5 7">FDAARGOS_1082</strain>
    </source>
</reference>
<dbReference type="PANTHER" id="PTHR30469">
    <property type="entry name" value="MULTIDRUG RESISTANCE PROTEIN MDTA"/>
    <property type="match status" value="1"/>
</dbReference>
<evidence type="ECO:0000256" key="2">
    <source>
        <dbReference type="SAM" id="Phobius"/>
    </source>
</evidence>
<sequence>MDIKIEKNAHLNLRVKLIIICVLLTLISCCFYIYYLFTTPNTLLVSRKDTVFITVKPEAYQDVLITRAITIPKESTVISSEHGGKVIEINKAAFESVKKGETIALLANYDFMLEATSRMADITEQINNLRNMKIQLEQDARDTKLRLQEAQHQVMVMTKNLIRHQALDKKSMIAKSELEHQKDMLQNWKMQSEILMEHNNKNEKSFPEQFKNINDSIFLLERMIKMVESGMEQLVITAPIDGVLSILDLELGQQIKPGEKIAIIDNLNSYYFDVYFSEYYLNRIKPHSSVISQINGQSVPLLIESVSTIVENGKFKAKLTPTLLSSKPLKRGQSIEIKITLQDDKENLLLVPIESIVTDQDGGNFLYVYQQQYDHAIKTKVEIKRRNTEKTEITAGLNSGQRIIIPSDLNSNKYNIIEFK</sequence>
<dbReference type="Gene3D" id="1.10.287.470">
    <property type="entry name" value="Helix hairpin bin"/>
    <property type="match status" value="1"/>
</dbReference>
<dbReference type="InterPro" id="IPR058627">
    <property type="entry name" value="MdtA-like_C"/>
</dbReference>
<reference evidence="4 6" key="1">
    <citation type="submission" date="2015-03" db="EMBL/GenBank/DDBJ databases">
        <authorList>
            <person name="Murphy D."/>
        </authorList>
    </citation>
    <scope>NUCLEOTIDE SEQUENCE [LARGE SCALE GENOMIC DNA]</scope>
    <source>
        <strain evidence="4 6">IP26249</strain>
    </source>
</reference>
<dbReference type="EMBL" id="CP068146">
    <property type="protein sequence ID" value="QQU46255.1"/>
    <property type="molecule type" value="Genomic_DNA"/>
</dbReference>
<name>A0A0E1NF75_YEREN</name>
<dbReference type="GO" id="GO:0015562">
    <property type="term" value="F:efflux transmembrane transporter activity"/>
    <property type="evidence" value="ECO:0007669"/>
    <property type="project" value="TreeGrafter"/>
</dbReference>
<dbReference type="PATRIC" id="fig|630.129.peg.1401"/>
<dbReference type="Pfam" id="PF25967">
    <property type="entry name" value="RND-MFP_C"/>
    <property type="match status" value="1"/>
</dbReference>
<dbReference type="PROSITE" id="PS51257">
    <property type="entry name" value="PROKAR_LIPOPROTEIN"/>
    <property type="match status" value="1"/>
</dbReference>
<feature type="coiled-coil region" evidence="1">
    <location>
        <begin position="112"/>
        <end position="153"/>
    </location>
</feature>
<keyword evidence="2" id="KW-0812">Transmembrane</keyword>
<evidence type="ECO:0000313" key="6">
    <source>
        <dbReference type="Proteomes" id="UP000048841"/>
    </source>
</evidence>
<accession>A0A0E1NF75</accession>
<evidence type="ECO:0000259" key="3">
    <source>
        <dbReference type="Pfam" id="PF25967"/>
    </source>
</evidence>
<dbReference type="OMA" id="QARDIQP"/>
<dbReference type="AlphaFoldDB" id="A0A0E1NF75"/>
<evidence type="ECO:0000313" key="4">
    <source>
        <dbReference type="EMBL" id="CFQ58795.1"/>
    </source>
</evidence>
<organism evidence="4 6">
    <name type="scientific">Yersinia enterocolitica</name>
    <dbReference type="NCBI Taxonomy" id="630"/>
    <lineage>
        <taxon>Bacteria</taxon>
        <taxon>Pseudomonadati</taxon>
        <taxon>Pseudomonadota</taxon>
        <taxon>Gammaproteobacteria</taxon>
        <taxon>Enterobacterales</taxon>
        <taxon>Yersiniaceae</taxon>
        <taxon>Yersinia</taxon>
    </lineage>
</organism>
<keyword evidence="1" id="KW-0175">Coiled coil</keyword>
<dbReference type="Gene3D" id="2.40.30.170">
    <property type="match status" value="1"/>
</dbReference>
<proteinExistence type="predicted"/>
<feature type="domain" description="Multidrug resistance protein MdtA-like C-terminal permuted SH3" evidence="3">
    <location>
        <begin position="347"/>
        <end position="405"/>
    </location>
</feature>
<dbReference type="PANTHER" id="PTHR30469:SF33">
    <property type="entry name" value="SLR1207 PROTEIN"/>
    <property type="match status" value="1"/>
</dbReference>
<dbReference type="NCBIfam" id="NF038010">
    <property type="entry name" value="ABC_adapt_DarC"/>
    <property type="match status" value="1"/>
</dbReference>
<evidence type="ECO:0000256" key="1">
    <source>
        <dbReference type="SAM" id="Coils"/>
    </source>
</evidence>
<evidence type="ECO:0000313" key="5">
    <source>
        <dbReference type="EMBL" id="QQU46255.1"/>
    </source>
</evidence>
<evidence type="ECO:0000313" key="7">
    <source>
        <dbReference type="Proteomes" id="UP000595309"/>
    </source>
</evidence>
<dbReference type="EMBL" id="CGBR01000006">
    <property type="protein sequence ID" value="CFQ58795.1"/>
    <property type="molecule type" value="Genomic_DNA"/>
</dbReference>
<dbReference type="Proteomes" id="UP000048841">
    <property type="component" value="Unassembled WGS sequence"/>
</dbReference>